<dbReference type="Proteomes" id="UP001254813">
    <property type="component" value="Unassembled WGS sequence"/>
</dbReference>
<comment type="caution">
    <text evidence="1">The sequence shown here is derived from an EMBL/GenBank/DDBJ whole genome shotgun (WGS) entry which is preliminary data.</text>
</comment>
<organism evidence="1 2">
    <name type="scientific">Halogeometricum luteum</name>
    <dbReference type="NCBI Taxonomy" id="2950537"/>
    <lineage>
        <taxon>Archaea</taxon>
        <taxon>Methanobacteriati</taxon>
        <taxon>Methanobacteriota</taxon>
        <taxon>Stenosarchaea group</taxon>
        <taxon>Halobacteria</taxon>
        <taxon>Halobacteriales</taxon>
        <taxon>Haloferacaceae</taxon>
        <taxon>Halogeometricum</taxon>
    </lineage>
</organism>
<dbReference type="Gene3D" id="3.30.429.10">
    <property type="entry name" value="Macrophage Migration Inhibitory Factor"/>
    <property type="match status" value="1"/>
</dbReference>
<sequence length="133" mass="14533">MPLLQFDTSVEASAEERERFTAAVTDLYAEEMATTTGHVAVVIREHPPANLSLGRAEEGPLCLLSADIREGRSFERKRSFALAAMELAAERFSIPEANLKVSFTEHAGEELMGVDRVGGEWSEGESESESDSD</sequence>
<protein>
    <submittedName>
        <fullName evidence="1">Tautomerase</fullName>
    </submittedName>
</protein>
<name>A0ABU2G2L2_9EURY</name>
<dbReference type="RefSeq" id="WP_310928539.1">
    <property type="nucleotide sequence ID" value="NZ_JAMQOQ010000002.1"/>
</dbReference>
<gene>
    <name evidence="1" type="ORF">NDI79_11125</name>
</gene>
<dbReference type="InterPro" id="IPR014347">
    <property type="entry name" value="Tautomerase/MIF_sf"/>
</dbReference>
<accession>A0ABU2G2L2</accession>
<proteinExistence type="predicted"/>
<dbReference type="EMBL" id="JAMQOQ010000002">
    <property type="protein sequence ID" value="MDS0294726.1"/>
    <property type="molecule type" value="Genomic_DNA"/>
</dbReference>
<reference evidence="1 2" key="1">
    <citation type="submission" date="2022-06" db="EMBL/GenBank/DDBJ databases">
        <title>Halogeometricum sp. a new haloarchaeum isolate from saline soil.</title>
        <authorList>
            <person name="Strakova D."/>
            <person name="Galisteo C."/>
            <person name="Sanchez-Porro C."/>
            <person name="Ventosa A."/>
        </authorList>
    </citation>
    <scope>NUCLEOTIDE SEQUENCE [LARGE SCALE GENOMIC DNA]</scope>
    <source>
        <strain evidence="2">S3BR25-2</strain>
    </source>
</reference>
<evidence type="ECO:0000313" key="2">
    <source>
        <dbReference type="Proteomes" id="UP001254813"/>
    </source>
</evidence>
<dbReference type="SUPFAM" id="SSF55331">
    <property type="entry name" value="Tautomerase/MIF"/>
    <property type="match status" value="1"/>
</dbReference>
<keyword evidence="2" id="KW-1185">Reference proteome</keyword>
<evidence type="ECO:0000313" key="1">
    <source>
        <dbReference type="EMBL" id="MDS0294726.1"/>
    </source>
</evidence>